<reference evidence="3" key="1">
    <citation type="submission" date="2020-04" db="EMBL/GenBank/DDBJ databases">
        <title>Global-level population genomics: horizontal gene transfer, symbiosis and evolution in Rhizobia.</title>
        <authorList>
            <person name="Gai Y."/>
        </authorList>
    </citation>
    <scope>NUCLEOTIDE SEQUENCE</scope>
    <source>
        <strain evidence="3">BLR57</strain>
    </source>
</reference>
<feature type="transmembrane region" description="Helical" evidence="1">
    <location>
        <begin position="90"/>
        <end position="109"/>
    </location>
</feature>
<keyword evidence="3" id="KW-0012">Acyltransferase</keyword>
<accession>A0A9Q3M3Y1</accession>
<dbReference type="GO" id="GO:0016020">
    <property type="term" value="C:membrane"/>
    <property type="evidence" value="ECO:0007669"/>
    <property type="project" value="TreeGrafter"/>
</dbReference>
<keyword evidence="1" id="KW-0472">Membrane</keyword>
<dbReference type="AlphaFoldDB" id="A0A9Q3M3Y1"/>
<feature type="transmembrane region" description="Helical" evidence="1">
    <location>
        <begin position="172"/>
        <end position="191"/>
    </location>
</feature>
<feature type="transmembrane region" description="Helical" evidence="1">
    <location>
        <begin position="310"/>
        <end position="329"/>
    </location>
</feature>
<dbReference type="InterPro" id="IPR050879">
    <property type="entry name" value="Acyltransferase_3"/>
</dbReference>
<keyword evidence="3" id="KW-0808">Transferase</keyword>
<dbReference type="PANTHER" id="PTHR23028">
    <property type="entry name" value="ACETYLTRANSFERASE"/>
    <property type="match status" value="1"/>
</dbReference>
<protein>
    <submittedName>
        <fullName evidence="3">Acyltransferase</fullName>
    </submittedName>
</protein>
<name>A0A9Q3M3Y1_9HYPH</name>
<dbReference type="EMBL" id="JABDYC010000001">
    <property type="protein sequence ID" value="MBX5021238.1"/>
    <property type="molecule type" value="Genomic_DNA"/>
</dbReference>
<dbReference type="GO" id="GO:0000271">
    <property type="term" value="P:polysaccharide biosynthetic process"/>
    <property type="evidence" value="ECO:0007669"/>
    <property type="project" value="TreeGrafter"/>
</dbReference>
<dbReference type="RefSeq" id="WP_221133379.1">
    <property type="nucleotide sequence ID" value="NZ_JABDYC010000001.1"/>
</dbReference>
<sequence length="379" mass="42428">MDAVSNRDRDTSLRVRIPGLDGLRAISLLLVLFAHWAPLASLILEWGRSGLLIFFVISGFLITRILIDLARRRREFGGWQILRGFYGRRFFRIQPIYYLALVFVIGIGLNDTVREDVIYHIFFVQNLANALLRNDIGSYGPAAPWWSLAVEEQFYIFWAPIVVFFRPKVWVLALLGALAIAIGWRGFAWYVDIGQASVLVTLGNLDSLAAGSAVAIITSMGRISPAAKHCFTAILVVGIAGLCLLSMTDISVGQAEFRSSFVGKVLADVPVYMIASALIFLLAIGKAATAARVLENRILVFIGKRSYGAYVYHQVVNYTFYFVVTPRLLEPIFGIKLGFRGTMELCVFTAVTLLLAALSYRYIEQPIFRLRDRIYPPNR</sequence>
<feature type="transmembrane region" description="Helical" evidence="1">
    <location>
        <begin position="50"/>
        <end position="69"/>
    </location>
</feature>
<dbReference type="InterPro" id="IPR002656">
    <property type="entry name" value="Acyl_transf_3_dom"/>
</dbReference>
<dbReference type="PANTHER" id="PTHR23028:SF53">
    <property type="entry name" value="ACYL_TRANSF_3 DOMAIN-CONTAINING PROTEIN"/>
    <property type="match status" value="1"/>
</dbReference>
<feature type="transmembrane region" description="Helical" evidence="1">
    <location>
        <begin position="145"/>
        <end position="165"/>
    </location>
</feature>
<evidence type="ECO:0000313" key="4">
    <source>
        <dbReference type="Proteomes" id="UP000749740"/>
    </source>
</evidence>
<dbReference type="Pfam" id="PF01757">
    <property type="entry name" value="Acyl_transf_3"/>
    <property type="match status" value="1"/>
</dbReference>
<organism evidence="3 4">
    <name type="scientific">Rhizobium lentis</name>
    <dbReference type="NCBI Taxonomy" id="1138194"/>
    <lineage>
        <taxon>Bacteria</taxon>
        <taxon>Pseudomonadati</taxon>
        <taxon>Pseudomonadota</taxon>
        <taxon>Alphaproteobacteria</taxon>
        <taxon>Hyphomicrobiales</taxon>
        <taxon>Rhizobiaceae</taxon>
        <taxon>Rhizobium/Agrobacterium group</taxon>
        <taxon>Rhizobium</taxon>
    </lineage>
</organism>
<evidence type="ECO:0000313" key="3">
    <source>
        <dbReference type="EMBL" id="MBX5021238.1"/>
    </source>
</evidence>
<feature type="transmembrane region" description="Helical" evidence="1">
    <location>
        <begin position="341"/>
        <end position="363"/>
    </location>
</feature>
<dbReference type="Proteomes" id="UP000749740">
    <property type="component" value="Unassembled WGS sequence"/>
</dbReference>
<dbReference type="GO" id="GO:0016747">
    <property type="term" value="F:acyltransferase activity, transferring groups other than amino-acyl groups"/>
    <property type="evidence" value="ECO:0007669"/>
    <property type="project" value="InterPro"/>
</dbReference>
<feature type="transmembrane region" description="Helical" evidence="1">
    <location>
        <begin position="270"/>
        <end position="289"/>
    </location>
</feature>
<feature type="transmembrane region" description="Helical" evidence="1">
    <location>
        <begin position="21"/>
        <end position="44"/>
    </location>
</feature>
<comment type="caution">
    <text evidence="3">The sequence shown here is derived from an EMBL/GenBank/DDBJ whole genome shotgun (WGS) entry which is preliminary data.</text>
</comment>
<feature type="transmembrane region" description="Helical" evidence="1">
    <location>
        <begin position="197"/>
        <end position="218"/>
    </location>
</feature>
<feature type="domain" description="Acyltransferase 3" evidence="2">
    <location>
        <begin position="18"/>
        <end position="360"/>
    </location>
</feature>
<keyword evidence="1" id="KW-1133">Transmembrane helix</keyword>
<keyword evidence="1" id="KW-0812">Transmembrane</keyword>
<feature type="transmembrane region" description="Helical" evidence="1">
    <location>
        <begin position="230"/>
        <end position="250"/>
    </location>
</feature>
<proteinExistence type="predicted"/>
<gene>
    <name evidence="3" type="ORF">HJB63_01350</name>
</gene>
<evidence type="ECO:0000256" key="1">
    <source>
        <dbReference type="SAM" id="Phobius"/>
    </source>
</evidence>
<evidence type="ECO:0000259" key="2">
    <source>
        <dbReference type="Pfam" id="PF01757"/>
    </source>
</evidence>